<evidence type="ECO:0000256" key="1">
    <source>
        <dbReference type="SAM" id="MobiDB-lite"/>
    </source>
</evidence>
<feature type="region of interest" description="Disordered" evidence="1">
    <location>
        <begin position="52"/>
        <end position="171"/>
    </location>
</feature>
<feature type="region of interest" description="Disordered" evidence="1">
    <location>
        <begin position="177"/>
        <end position="196"/>
    </location>
</feature>
<dbReference type="VEuPathDB" id="FungiDB:BTJ68_13538"/>
<feature type="compositionally biased region" description="Low complexity" evidence="1">
    <location>
        <begin position="112"/>
        <end position="125"/>
    </location>
</feature>
<evidence type="ECO:0000313" key="3">
    <source>
        <dbReference type="EMBL" id="RMZ26172.1"/>
    </source>
</evidence>
<feature type="compositionally biased region" description="Basic and acidic residues" evidence="1">
    <location>
        <begin position="244"/>
        <end position="291"/>
    </location>
</feature>
<feature type="region of interest" description="Disordered" evidence="1">
    <location>
        <begin position="224"/>
        <end position="294"/>
    </location>
</feature>
<evidence type="ECO:0000256" key="2">
    <source>
        <dbReference type="SAM" id="Phobius"/>
    </source>
</evidence>
<evidence type="ECO:0000313" key="4">
    <source>
        <dbReference type="Proteomes" id="UP000281677"/>
    </source>
</evidence>
<keyword evidence="2" id="KW-0812">Transmembrane</keyword>
<keyword evidence="2" id="KW-1133">Transmembrane helix</keyword>
<feature type="region of interest" description="Disordered" evidence="1">
    <location>
        <begin position="377"/>
        <end position="408"/>
    </location>
</feature>
<protein>
    <submittedName>
        <fullName evidence="3">Uncharacterized protein</fullName>
    </submittedName>
</protein>
<organism evidence="3 4">
    <name type="scientific">Hortaea werneckii</name>
    <name type="common">Black yeast</name>
    <name type="synonym">Cladosporium werneckii</name>
    <dbReference type="NCBI Taxonomy" id="91943"/>
    <lineage>
        <taxon>Eukaryota</taxon>
        <taxon>Fungi</taxon>
        <taxon>Dikarya</taxon>
        <taxon>Ascomycota</taxon>
        <taxon>Pezizomycotina</taxon>
        <taxon>Dothideomycetes</taxon>
        <taxon>Dothideomycetidae</taxon>
        <taxon>Mycosphaerellales</taxon>
        <taxon>Teratosphaeriaceae</taxon>
        <taxon>Hortaea</taxon>
    </lineage>
</organism>
<dbReference type="EMBL" id="QWIT01000312">
    <property type="protein sequence ID" value="RMZ26172.1"/>
    <property type="molecule type" value="Genomic_DNA"/>
</dbReference>
<dbReference type="AlphaFoldDB" id="A0A3M7IL90"/>
<feature type="region of interest" description="Disordered" evidence="1">
    <location>
        <begin position="490"/>
        <end position="529"/>
    </location>
</feature>
<sequence length="580" mass="62504">MAYDRARSRRPLYAPPPPRRSSQHSVLGYWVPLVVTGTIALGGLAAWVWSERSENDNDSDEEGYRPDKPPRPPAGPTTSSSYPGAAQQYPGPPVGDVGGLAGVHGHATGQTQLPPYSGPLPSQSGGPQGMPPPVGGEAADYYGGGSGGQRGGGPPGMTRDDAIVDEDDDEQQTFLHQARGLMRRTPSPQQFFEGASRQWNAGIAAAGSALGSIMEDPESGHYWEDAVRPEGRSRSHGSRRNSRRGSEREGGFSDHERWSEEAEENTARKAVGDVEAESERRADQARGRDGQGRGAKKNVAIVLSADTNMDGKMDEEDVVYTEHASILSHLPTIHDPSTTDLHILIYAPGLTRPPPLNYTPRPETEMASNLGSSYSQIMTPAQTPGSELPPEEDRQAGAEEAEDEEFPSPSRQFDALYQQALTLVDHPSQILCFTTPQGYLPLLRHLAPRVCYISDMLARDEEGEEGEGKSAAGVEQLKGWVGQTVLVVGDEGTGGLADTSDTENEEGRGDATGGVGRSRRGEGKWWERSPEVGLGKPIEIVDAARVGEDWGRRDTPHACLPKPVVPRPVNAKWEMRPEAP</sequence>
<feature type="transmembrane region" description="Helical" evidence="2">
    <location>
        <begin position="27"/>
        <end position="49"/>
    </location>
</feature>
<dbReference type="Proteomes" id="UP000281677">
    <property type="component" value="Unassembled WGS sequence"/>
</dbReference>
<keyword evidence="2" id="KW-0472">Membrane</keyword>
<feature type="compositionally biased region" description="Gly residues" evidence="1">
    <location>
        <begin position="142"/>
        <end position="155"/>
    </location>
</feature>
<gene>
    <name evidence="3" type="ORF">D0859_09761</name>
</gene>
<accession>A0A3M7IL90</accession>
<comment type="caution">
    <text evidence="3">The sequence shown here is derived from an EMBL/GenBank/DDBJ whole genome shotgun (WGS) entry which is preliminary data.</text>
</comment>
<feature type="compositionally biased region" description="Basic residues" evidence="1">
    <location>
        <begin position="234"/>
        <end position="243"/>
    </location>
</feature>
<feature type="compositionally biased region" description="Basic and acidic residues" evidence="1">
    <location>
        <begin position="224"/>
        <end position="233"/>
    </location>
</feature>
<name>A0A3M7IL90_HORWE</name>
<reference evidence="3 4" key="1">
    <citation type="journal article" date="2018" name="BMC Genomics">
        <title>Genomic evidence for intraspecific hybridization in a clonal and extremely halotolerant yeast.</title>
        <authorList>
            <person name="Gostincar C."/>
            <person name="Stajich J.E."/>
            <person name="Zupancic J."/>
            <person name="Zalar P."/>
            <person name="Gunde-Cimerman N."/>
        </authorList>
    </citation>
    <scope>NUCLEOTIDE SEQUENCE [LARGE SCALE GENOMIC DNA]</scope>
    <source>
        <strain evidence="3 4">EXF-120</strain>
    </source>
</reference>
<feature type="region of interest" description="Disordered" evidence="1">
    <location>
        <begin position="1"/>
        <end position="24"/>
    </location>
</feature>
<feature type="compositionally biased region" description="Basic and acidic residues" evidence="1">
    <location>
        <begin position="519"/>
        <end position="529"/>
    </location>
</feature>
<proteinExistence type="predicted"/>
<dbReference type="OrthoDB" id="5327700at2759"/>